<dbReference type="Proteomes" id="UP000286934">
    <property type="component" value="Unassembled WGS sequence"/>
</dbReference>
<organism evidence="3 4">
    <name type="scientific">Aliidiomarina shirensis</name>
    <dbReference type="NCBI Taxonomy" id="1048642"/>
    <lineage>
        <taxon>Bacteria</taxon>
        <taxon>Pseudomonadati</taxon>
        <taxon>Pseudomonadota</taxon>
        <taxon>Gammaproteobacteria</taxon>
        <taxon>Alteromonadales</taxon>
        <taxon>Idiomarinaceae</taxon>
        <taxon>Aliidiomarina</taxon>
    </lineage>
</organism>
<gene>
    <name evidence="3" type="ORF">CWE13_00385</name>
</gene>
<dbReference type="NCBIfam" id="NF008747">
    <property type="entry name" value="PRK11780.1"/>
    <property type="match status" value="1"/>
</dbReference>
<name>A0A432WWK5_9GAMM</name>
<evidence type="ECO:0000313" key="4">
    <source>
        <dbReference type="Proteomes" id="UP000286934"/>
    </source>
</evidence>
<keyword evidence="4" id="KW-1185">Reference proteome</keyword>
<dbReference type="SUPFAM" id="SSF52317">
    <property type="entry name" value="Class I glutamine amidotransferase-like"/>
    <property type="match status" value="1"/>
</dbReference>
<evidence type="ECO:0000313" key="3">
    <source>
        <dbReference type="EMBL" id="RUO38145.1"/>
    </source>
</evidence>
<proteinExistence type="inferred from homology"/>
<dbReference type="AlphaFoldDB" id="A0A432WWK5"/>
<dbReference type="Gene3D" id="3.40.50.880">
    <property type="match status" value="1"/>
</dbReference>
<dbReference type="InterPro" id="IPR002818">
    <property type="entry name" value="DJ-1/PfpI"/>
</dbReference>
<dbReference type="InterPro" id="IPR029062">
    <property type="entry name" value="Class_I_gatase-like"/>
</dbReference>
<dbReference type="Pfam" id="PF01965">
    <property type="entry name" value="DJ-1_PfpI"/>
    <property type="match status" value="1"/>
</dbReference>
<evidence type="ECO:0000259" key="2">
    <source>
        <dbReference type="Pfam" id="PF01965"/>
    </source>
</evidence>
<dbReference type="PIRSF" id="PIRSF006320">
    <property type="entry name" value="Elb2"/>
    <property type="match status" value="1"/>
</dbReference>
<keyword evidence="1" id="KW-0456">Lyase</keyword>
<dbReference type="PANTHER" id="PTHR10224">
    <property type="entry name" value="ES1 PROTEIN HOMOLOG, MITOCHONDRIAL"/>
    <property type="match status" value="1"/>
</dbReference>
<dbReference type="EMBL" id="PIPP01000001">
    <property type="protein sequence ID" value="RUO38145.1"/>
    <property type="molecule type" value="Genomic_DNA"/>
</dbReference>
<protein>
    <recommendedName>
        <fullName evidence="1">Glyoxalase</fullName>
    </recommendedName>
</protein>
<sequence>MKKVAILLSGSGVYDGAEINEVVLTLLHIEKQGASYECFAPNISQLHHINHLNGEETPETRNVLQESARIVRGNVKPLDELNEADFDALILPGGFGVAKNFCNFALNGEDMSVNKEVLAICKAFAEANKPSGYLCIAPVLMPHVFGKGVKATVGNDKDVAEAINNMGGEHVECPVNDIVVDNTHKTASTPAYMLAQSVSEAESGIEKLVAHVLSVA</sequence>
<dbReference type="PANTHER" id="PTHR10224:SF12">
    <property type="entry name" value="GLYOXALASE ELBB"/>
    <property type="match status" value="1"/>
</dbReference>
<comment type="function">
    <text evidence="1">Displays glyoxalase activity, catalyzing the conversion of glyoxal to glycolate.</text>
</comment>
<dbReference type="InterPro" id="IPR026041">
    <property type="entry name" value="ElbB"/>
</dbReference>
<dbReference type="RefSeq" id="WP_126805370.1">
    <property type="nucleotide sequence ID" value="NZ_PIPP01000001.1"/>
</dbReference>
<feature type="domain" description="DJ-1/PfpI" evidence="2">
    <location>
        <begin position="77"/>
        <end position="194"/>
    </location>
</feature>
<evidence type="ECO:0000256" key="1">
    <source>
        <dbReference type="PIRNR" id="PIRNR006320"/>
    </source>
</evidence>
<dbReference type="GO" id="GO:0016829">
    <property type="term" value="F:lyase activity"/>
    <property type="evidence" value="ECO:0007669"/>
    <property type="project" value="UniProtKB-UniRule"/>
</dbReference>
<dbReference type="OrthoDB" id="5605062at2"/>
<comment type="similarity">
    <text evidence="1">Belongs to the peptidase C56 family.</text>
</comment>
<comment type="catalytic activity">
    <reaction evidence="1">
        <text>glyoxal + H2O = glycolate + H(+)</text>
        <dbReference type="Rhea" id="RHEA:51672"/>
        <dbReference type="ChEBI" id="CHEBI:15377"/>
        <dbReference type="ChEBI" id="CHEBI:15378"/>
        <dbReference type="ChEBI" id="CHEBI:29805"/>
        <dbReference type="ChEBI" id="CHEBI:34779"/>
    </reaction>
</comment>
<comment type="caution">
    <text evidence="3">The sequence shown here is derived from an EMBL/GenBank/DDBJ whole genome shotgun (WGS) entry which is preliminary data.</text>
</comment>
<dbReference type="CDD" id="cd03133">
    <property type="entry name" value="GATase1_ES1"/>
    <property type="match status" value="1"/>
</dbReference>
<reference evidence="4" key="1">
    <citation type="journal article" date="2018" name="Front. Microbiol.">
        <title>Genome-Based Analysis Reveals the Taxonomy and Diversity of the Family Idiomarinaceae.</title>
        <authorList>
            <person name="Liu Y."/>
            <person name="Lai Q."/>
            <person name="Shao Z."/>
        </authorList>
    </citation>
    <scope>NUCLEOTIDE SEQUENCE [LARGE SCALE GENOMIC DNA]</scope>
    <source>
        <strain evidence="4">AIS</strain>
    </source>
</reference>
<accession>A0A432WWK5</accession>